<dbReference type="GO" id="GO:0016020">
    <property type="term" value="C:membrane"/>
    <property type="evidence" value="ECO:0007669"/>
    <property type="project" value="UniProtKB-SubCell"/>
</dbReference>
<accession>A0A7C8MVK2</accession>
<feature type="transmembrane region" description="Helical" evidence="9">
    <location>
        <begin position="271"/>
        <end position="291"/>
    </location>
</feature>
<dbReference type="GO" id="GO:1904679">
    <property type="term" value="P:myo-inositol import across plasma membrane"/>
    <property type="evidence" value="ECO:0007669"/>
    <property type="project" value="TreeGrafter"/>
</dbReference>
<dbReference type="InterPro" id="IPR050814">
    <property type="entry name" value="Myo-inositol_Transporter"/>
</dbReference>
<feature type="region of interest" description="Disordered" evidence="8">
    <location>
        <begin position="1"/>
        <end position="42"/>
    </location>
</feature>
<feature type="transmembrane region" description="Helical" evidence="9">
    <location>
        <begin position="604"/>
        <end position="623"/>
    </location>
</feature>
<comment type="subcellular location">
    <subcellularLocation>
        <location evidence="1">Membrane</location>
        <topology evidence="1">Multi-pass membrane protein</topology>
    </subcellularLocation>
</comment>
<reference evidence="11 12" key="1">
    <citation type="submission" date="2019-12" db="EMBL/GenBank/DDBJ databases">
        <title>Draft genome sequence of the ascomycete Xylaria multiplex DSM 110363.</title>
        <authorList>
            <person name="Buettner E."/>
            <person name="Kellner H."/>
        </authorList>
    </citation>
    <scope>NUCLEOTIDE SEQUENCE [LARGE SCALE GENOMIC DNA]</scope>
    <source>
        <strain evidence="11 12">DSM 110363</strain>
    </source>
</reference>
<dbReference type="InterPro" id="IPR003663">
    <property type="entry name" value="Sugar/inositol_transpt"/>
</dbReference>
<dbReference type="PROSITE" id="PS00217">
    <property type="entry name" value="SUGAR_TRANSPORT_2"/>
    <property type="match status" value="1"/>
</dbReference>
<dbReference type="AlphaFoldDB" id="A0A7C8MVK2"/>
<dbReference type="Pfam" id="PF00083">
    <property type="entry name" value="Sugar_tr"/>
    <property type="match status" value="1"/>
</dbReference>
<evidence type="ECO:0000256" key="2">
    <source>
        <dbReference type="ARBA" id="ARBA00010992"/>
    </source>
</evidence>
<proteinExistence type="inferred from homology"/>
<dbReference type="EMBL" id="WUBL01000013">
    <property type="protein sequence ID" value="KAF2971488.1"/>
    <property type="molecule type" value="Genomic_DNA"/>
</dbReference>
<comment type="catalytic activity">
    <reaction evidence="7">
        <text>myo-inositol(out) + H(+)(out) = myo-inositol(in) + H(+)(in)</text>
        <dbReference type="Rhea" id="RHEA:60364"/>
        <dbReference type="ChEBI" id="CHEBI:15378"/>
        <dbReference type="ChEBI" id="CHEBI:17268"/>
    </reaction>
</comment>
<feature type="transmembrane region" description="Helical" evidence="9">
    <location>
        <begin position="643"/>
        <end position="666"/>
    </location>
</feature>
<dbReference type="PANTHER" id="PTHR48020:SF12">
    <property type="entry name" value="PROTON MYO-INOSITOL COTRANSPORTER"/>
    <property type="match status" value="1"/>
</dbReference>
<feature type="transmembrane region" description="Helical" evidence="9">
    <location>
        <begin position="346"/>
        <end position="366"/>
    </location>
</feature>
<evidence type="ECO:0000256" key="1">
    <source>
        <dbReference type="ARBA" id="ARBA00004141"/>
    </source>
</evidence>
<dbReference type="GO" id="GO:0005366">
    <property type="term" value="F:myo-inositol:proton symporter activity"/>
    <property type="evidence" value="ECO:0007669"/>
    <property type="project" value="TreeGrafter"/>
</dbReference>
<name>A0A7C8MVK2_9PEZI</name>
<dbReference type="PROSITE" id="PS50850">
    <property type="entry name" value="MFS"/>
    <property type="match status" value="1"/>
</dbReference>
<dbReference type="SUPFAM" id="SSF103473">
    <property type="entry name" value="MFS general substrate transporter"/>
    <property type="match status" value="1"/>
</dbReference>
<sequence>MASRSGSSPLDAEPKGMQQPAENHESDVEEKQGASPNPIENFLHTKDEKQAWEINKNSWKTCSTVSFAIYYNIRCAGAYSLSSIYRRDDGSIRLDANDIPLKCVDNTFYCDPRQIGSDCSLDEYLISLQTKRHSASTLSENDYIPPTAHTVTATSSTKSFVATKIGETAQSTGPKGIRPGFGFSSMPTLKELISHLETTWCSNATKSKILSGYLPSRLRVTVTPDNLANMTSQAEAPLLARQDDDDDFDETPLDNSNAPVSDTDKKQVGRLGYFVWLLTLSAGISGLLFGYDTGVISATLVSIGTSLSSRELTSLDKSVITSSTSLFALAASPLSSILADRIGRKPVILVADILFVFGALIQAVSVSVTHMVIGRSIVGLAVGAASFVTPLYLAELAPAAHRGRVVTMNSLSVTFGQVVAYVVGWVFSEHGNPTTGWRLMVGLGAVPAVLQCLLLFFMPETPRWLVKAKRSDEARTIIRKTAGSDPVAIQMVDSVLKDIEIEVREEEDRASLGNADSKARRSWLVSWRELLFVPKNRRALTIACLLQAVQQFCGFNSLMYFSATIFLMLGFTVPTLTSLTVAATNFIFTIAALLLVDRIGRRRILLYSIPFMAFGLLATAFGFSVSGTPSVAARGDELTQTAALFILVNIMLYVAAYALGLGNVPWMQSELFPLNVRSLGSGLATATNWLANFIVGLTFLPLMDALTASWTFVLYSVVCIIGWFAIWWIYPETVGLSLEEATGLLEHGWGVR</sequence>
<feature type="region of interest" description="Disordered" evidence="8">
    <location>
        <begin position="233"/>
        <end position="262"/>
    </location>
</feature>
<keyword evidence="5 9" id="KW-1133">Transmembrane helix</keyword>
<evidence type="ECO:0000256" key="9">
    <source>
        <dbReference type="SAM" id="Phobius"/>
    </source>
</evidence>
<feature type="transmembrane region" description="Helical" evidence="9">
    <location>
        <begin position="579"/>
        <end position="597"/>
    </location>
</feature>
<protein>
    <recommendedName>
        <fullName evidence="10">Major facilitator superfamily (MFS) profile domain-containing protein</fullName>
    </recommendedName>
</protein>
<dbReference type="PROSITE" id="PS00216">
    <property type="entry name" value="SUGAR_TRANSPORT_1"/>
    <property type="match status" value="2"/>
</dbReference>
<dbReference type="InterPro" id="IPR020846">
    <property type="entry name" value="MFS_dom"/>
</dbReference>
<feature type="transmembrane region" description="Helical" evidence="9">
    <location>
        <begin position="555"/>
        <end position="573"/>
    </location>
</feature>
<organism evidence="11 12">
    <name type="scientific">Xylaria multiplex</name>
    <dbReference type="NCBI Taxonomy" id="323545"/>
    <lineage>
        <taxon>Eukaryota</taxon>
        <taxon>Fungi</taxon>
        <taxon>Dikarya</taxon>
        <taxon>Ascomycota</taxon>
        <taxon>Pezizomycotina</taxon>
        <taxon>Sordariomycetes</taxon>
        <taxon>Xylariomycetidae</taxon>
        <taxon>Xylariales</taxon>
        <taxon>Xylariaceae</taxon>
        <taxon>Xylaria</taxon>
    </lineage>
</organism>
<dbReference type="PANTHER" id="PTHR48020">
    <property type="entry name" value="PROTON MYO-INOSITOL COTRANSPORTER"/>
    <property type="match status" value="1"/>
</dbReference>
<evidence type="ECO:0000256" key="7">
    <source>
        <dbReference type="ARBA" id="ARBA00049119"/>
    </source>
</evidence>
<feature type="transmembrane region" description="Helical" evidence="9">
    <location>
        <begin position="372"/>
        <end position="393"/>
    </location>
</feature>
<keyword evidence="4 9" id="KW-0812">Transmembrane</keyword>
<feature type="transmembrane region" description="Helical" evidence="9">
    <location>
        <begin position="712"/>
        <end position="730"/>
    </location>
</feature>
<dbReference type="InterPro" id="IPR005829">
    <property type="entry name" value="Sugar_transporter_CS"/>
</dbReference>
<keyword evidence="3" id="KW-0813">Transport</keyword>
<evidence type="ECO:0000256" key="6">
    <source>
        <dbReference type="ARBA" id="ARBA00023136"/>
    </source>
</evidence>
<dbReference type="Gene3D" id="1.20.1250.20">
    <property type="entry name" value="MFS general substrate transporter like domains"/>
    <property type="match status" value="1"/>
</dbReference>
<dbReference type="InterPro" id="IPR036259">
    <property type="entry name" value="MFS_trans_sf"/>
</dbReference>
<dbReference type="OrthoDB" id="6339427at2759"/>
<evidence type="ECO:0000259" key="10">
    <source>
        <dbReference type="PROSITE" id="PS50850"/>
    </source>
</evidence>
<keyword evidence="12" id="KW-1185">Reference proteome</keyword>
<dbReference type="Proteomes" id="UP000481858">
    <property type="component" value="Unassembled WGS sequence"/>
</dbReference>
<evidence type="ECO:0000256" key="5">
    <source>
        <dbReference type="ARBA" id="ARBA00022989"/>
    </source>
</evidence>
<feature type="transmembrane region" description="Helical" evidence="9">
    <location>
        <begin position="678"/>
        <end position="700"/>
    </location>
</feature>
<evidence type="ECO:0000313" key="12">
    <source>
        <dbReference type="Proteomes" id="UP000481858"/>
    </source>
</evidence>
<gene>
    <name evidence="11" type="ORF">GQX73_g2114</name>
</gene>
<comment type="similarity">
    <text evidence="2">Belongs to the major facilitator superfamily. Sugar transporter (TC 2.A.1.1) family.</text>
</comment>
<dbReference type="NCBIfam" id="TIGR00879">
    <property type="entry name" value="SP"/>
    <property type="match status" value="1"/>
</dbReference>
<feature type="domain" description="Major facilitator superfamily (MFS) profile" evidence="10">
    <location>
        <begin position="278"/>
        <end position="734"/>
    </location>
</feature>
<dbReference type="PRINTS" id="PR00171">
    <property type="entry name" value="SUGRTRNSPORT"/>
</dbReference>
<evidence type="ECO:0000256" key="4">
    <source>
        <dbReference type="ARBA" id="ARBA00022692"/>
    </source>
</evidence>
<dbReference type="FunFam" id="1.20.1250.20:FF:000073">
    <property type="entry name" value="MFS myo-inositol transporter, putative"/>
    <property type="match status" value="1"/>
</dbReference>
<evidence type="ECO:0000256" key="8">
    <source>
        <dbReference type="SAM" id="MobiDB-lite"/>
    </source>
</evidence>
<feature type="compositionally biased region" description="Basic and acidic residues" evidence="8">
    <location>
        <begin position="22"/>
        <end position="32"/>
    </location>
</feature>
<dbReference type="InParanoid" id="A0A7C8MVK2"/>
<keyword evidence="6 9" id="KW-0472">Membrane</keyword>
<comment type="caution">
    <text evidence="11">The sequence shown here is derived from an EMBL/GenBank/DDBJ whole genome shotgun (WGS) entry which is preliminary data.</text>
</comment>
<feature type="compositionally biased region" description="Acidic residues" evidence="8">
    <location>
        <begin position="243"/>
        <end position="252"/>
    </location>
</feature>
<dbReference type="InterPro" id="IPR005828">
    <property type="entry name" value="MFS_sugar_transport-like"/>
</dbReference>
<evidence type="ECO:0000313" key="11">
    <source>
        <dbReference type="EMBL" id="KAF2971488.1"/>
    </source>
</evidence>
<feature type="transmembrane region" description="Helical" evidence="9">
    <location>
        <begin position="405"/>
        <end position="427"/>
    </location>
</feature>
<feature type="transmembrane region" description="Helical" evidence="9">
    <location>
        <begin position="439"/>
        <end position="457"/>
    </location>
</feature>
<evidence type="ECO:0000256" key="3">
    <source>
        <dbReference type="ARBA" id="ARBA00022448"/>
    </source>
</evidence>